<dbReference type="EMBL" id="JWZX01002512">
    <property type="protein sequence ID" value="KOO28801.1"/>
    <property type="molecule type" value="Genomic_DNA"/>
</dbReference>
<evidence type="ECO:0000313" key="2">
    <source>
        <dbReference type="EMBL" id="KOO28801.1"/>
    </source>
</evidence>
<reference evidence="3" key="1">
    <citation type="journal article" date="2015" name="PLoS Genet.">
        <title>Genome Sequence and Transcriptome Analyses of Chrysochromulina tobin: Metabolic Tools for Enhanced Algal Fitness in the Prominent Order Prymnesiales (Haptophyceae).</title>
        <authorList>
            <person name="Hovde B.T."/>
            <person name="Deodato C.R."/>
            <person name="Hunsperger H.M."/>
            <person name="Ryken S.A."/>
            <person name="Yost W."/>
            <person name="Jha R.K."/>
            <person name="Patterson J."/>
            <person name="Monnat R.J. Jr."/>
            <person name="Barlow S.B."/>
            <person name="Starkenburg S.R."/>
            <person name="Cattolico R.A."/>
        </authorList>
    </citation>
    <scope>NUCLEOTIDE SEQUENCE</scope>
    <source>
        <strain evidence="3">CCMP291</strain>
    </source>
</reference>
<dbReference type="Proteomes" id="UP000037460">
    <property type="component" value="Unassembled WGS sequence"/>
</dbReference>
<evidence type="ECO:0000256" key="1">
    <source>
        <dbReference type="SAM" id="MobiDB-lite"/>
    </source>
</evidence>
<protein>
    <submittedName>
        <fullName evidence="2">Uncharacterized protein</fullName>
    </submittedName>
</protein>
<dbReference type="AlphaFoldDB" id="A0A0M0JQB8"/>
<name>A0A0M0JQB8_9EUKA</name>
<feature type="region of interest" description="Disordered" evidence="1">
    <location>
        <begin position="223"/>
        <end position="244"/>
    </location>
</feature>
<evidence type="ECO:0000313" key="3">
    <source>
        <dbReference type="Proteomes" id="UP000037460"/>
    </source>
</evidence>
<gene>
    <name evidence="2" type="ORF">Ctob_009099</name>
</gene>
<sequence>MATNGILYDAWGAEGMRVLNKTAAFQKASGALEVSHYDAVLMVAARAKQNAYEHAEVSAAPPLRFALTVIFVIVDARTRTSPRLETDGVCLACLVQEAGTGYIGSSFGGNMGQGVRKKKPAKSEVVSAIEELVDEYEATGKLPELVTPGIPQDVLDQWAEEEAAEEAALMAAAVAKKSLAAQKKSDRAAAAASAAAKLKAPSQQDDFEDDVLLEDEDVEAVAKADGAARGSGRPAAGDDAFDDDELADLFGSVGMSRDGAVEASGMSPGDAG</sequence>
<organism evidence="2 3">
    <name type="scientific">Chrysochromulina tobinii</name>
    <dbReference type="NCBI Taxonomy" id="1460289"/>
    <lineage>
        <taxon>Eukaryota</taxon>
        <taxon>Haptista</taxon>
        <taxon>Haptophyta</taxon>
        <taxon>Prymnesiophyceae</taxon>
        <taxon>Prymnesiales</taxon>
        <taxon>Chrysochromulinaceae</taxon>
        <taxon>Chrysochromulina</taxon>
    </lineage>
</organism>
<accession>A0A0M0JQB8</accession>
<proteinExistence type="predicted"/>
<keyword evidence="3" id="KW-1185">Reference proteome</keyword>
<comment type="caution">
    <text evidence="2">The sequence shown here is derived from an EMBL/GenBank/DDBJ whole genome shotgun (WGS) entry which is preliminary data.</text>
</comment>
<feature type="compositionally biased region" description="Low complexity" evidence="1">
    <location>
        <begin position="224"/>
        <end position="238"/>
    </location>
</feature>